<name>A0ABM8UPK6_9BACT</name>
<evidence type="ECO:0000256" key="1">
    <source>
        <dbReference type="SAM" id="MobiDB-lite"/>
    </source>
</evidence>
<accession>A0ABM8UPK6</accession>
<evidence type="ECO:0000313" key="3">
    <source>
        <dbReference type="EMBL" id="CAG5069433.1"/>
    </source>
</evidence>
<evidence type="ECO:0008006" key="5">
    <source>
        <dbReference type="Google" id="ProtNLM"/>
    </source>
</evidence>
<dbReference type="EMBL" id="CAJRAU010000003">
    <property type="protein sequence ID" value="CAG5069433.1"/>
    <property type="molecule type" value="Genomic_DNA"/>
</dbReference>
<evidence type="ECO:0000256" key="2">
    <source>
        <dbReference type="SAM" id="SignalP"/>
    </source>
</evidence>
<feature type="chain" id="PRO_5047281055" description="Outer membrane protein beta-barrel domain-containing protein" evidence="2">
    <location>
        <begin position="21"/>
        <end position="280"/>
    </location>
</feature>
<evidence type="ECO:0000313" key="4">
    <source>
        <dbReference type="Proteomes" id="UP000679725"/>
    </source>
</evidence>
<dbReference type="RefSeq" id="WP_215233551.1">
    <property type="nucleotide sequence ID" value="NZ_CAJRAU010000003.1"/>
</dbReference>
<proteinExistence type="predicted"/>
<sequence length="280" mass="30758">MIKNATLTLLLSLGILAASAQDVIVKKDGKTVEGKVTEVGIDRITYKISNSESSANFVILKSEVSRIEFDNGQTVFISDKLDRGRRRGLGPQEKPVSPQDSEPLGGNMINISPFKALDSGPGFGVSYEVLLDKKGYFGLLLPLTITIPGTYSYMDVSDTNGSFMFYVSPGLKIYPFGQRKVTYAVGPSLFFGRGERWDNSGTYDPTTGTYINGGRSNTMTRMGLIVNNYVNFQVTPKFQIGLNGGLGSRFVDREAYSSRISYTRGLQITGEFNFSLGFRF</sequence>
<feature type="region of interest" description="Disordered" evidence="1">
    <location>
        <begin position="84"/>
        <end position="103"/>
    </location>
</feature>
<keyword evidence="4" id="KW-1185">Reference proteome</keyword>
<organism evidence="3 4">
    <name type="scientific">Dyadobacter linearis</name>
    <dbReference type="NCBI Taxonomy" id="2823330"/>
    <lineage>
        <taxon>Bacteria</taxon>
        <taxon>Pseudomonadati</taxon>
        <taxon>Bacteroidota</taxon>
        <taxon>Cytophagia</taxon>
        <taxon>Cytophagales</taxon>
        <taxon>Spirosomataceae</taxon>
        <taxon>Dyadobacter</taxon>
    </lineage>
</organism>
<keyword evidence="2" id="KW-0732">Signal</keyword>
<protein>
    <recommendedName>
        <fullName evidence="5">Outer membrane protein beta-barrel domain-containing protein</fullName>
    </recommendedName>
</protein>
<dbReference type="Proteomes" id="UP000679725">
    <property type="component" value="Unassembled WGS sequence"/>
</dbReference>
<gene>
    <name evidence="3" type="ORF">DYBT9623_02169</name>
</gene>
<reference evidence="3 4" key="1">
    <citation type="submission" date="2021-04" db="EMBL/GenBank/DDBJ databases">
        <authorList>
            <person name="Rodrigo-Torres L."/>
            <person name="Arahal R. D."/>
            <person name="Lucena T."/>
        </authorList>
    </citation>
    <scope>NUCLEOTIDE SEQUENCE [LARGE SCALE GENOMIC DNA]</scope>
    <source>
        <strain evidence="3 4">CECT 9623</strain>
    </source>
</reference>
<feature type="signal peptide" evidence="2">
    <location>
        <begin position="1"/>
        <end position="20"/>
    </location>
</feature>
<comment type="caution">
    <text evidence="3">The sequence shown here is derived from an EMBL/GenBank/DDBJ whole genome shotgun (WGS) entry which is preliminary data.</text>
</comment>